<gene>
    <name evidence="2" type="ORF">AC578_4929</name>
</gene>
<proteinExistence type="predicted"/>
<sequence length="332" mass="37507">MTRSRSRHRMQMKRVLAAEAEGPPFKRHSTSPAHSPLSPRSMPAPLQDSLDILQHYTSFDMPDDPTSHTSAMDVDAPSVPGDAYLPSSPTPRAAMDAHTEDTPPARHREDSVQNFDFAALSPLTREKHYRTAFENLVIPLKDLKPPPPCRQYPSIAEEIFKGYHHHATFVVRVWINYDAVTQKFFLDPDRLAGCGKLRLGSEKRRYLESLGDGLEFSSLRFEIGSPFRVLARMNVDMIYQETEDLDGESTGGLIERVDVGASLVDPVTGKTTISNDGLLRRWIMTVRNGLRSMPLEEQQGRHGWRLRDLDKVAQWLVYNPHSQDQADECCDG</sequence>
<dbReference type="AlphaFoldDB" id="A0A139HNJ3"/>
<feature type="region of interest" description="Disordered" evidence="1">
    <location>
        <begin position="78"/>
        <end position="108"/>
    </location>
</feature>
<evidence type="ECO:0000313" key="3">
    <source>
        <dbReference type="Proteomes" id="UP000070133"/>
    </source>
</evidence>
<protein>
    <submittedName>
        <fullName evidence="2">Uncharacterized protein</fullName>
    </submittedName>
</protein>
<name>A0A139HNJ3_9PEZI</name>
<dbReference type="Proteomes" id="UP000070133">
    <property type="component" value="Unassembled WGS sequence"/>
</dbReference>
<feature type="compositionally biased region" description="Basic and acidic residues" evidence="1">
    <location>
        <begin position="95"/>
        <end position="108"/>
    </location>
</feature>
<feature type="compositionally biased region" description="Basic residues" evidence="1">
    <location>
        <begin position="1"/>
        <end position="12"/>
    </location>
</feature>
<comment type="caution">
    <text evidence="2">The sequence shown here is derived from an EMBL/GenBank/DDBJ whole genome shotgun (WGS) entry which is preliminary data.</text>
</comment>
<keyword evidence="3" id="KW-1185">Reference proteome</keyword>
<dbReference type="EMBL" id="LFZN01000024">
    <property type="protein sequence ID" value="KXT04054.1"/>
    <property type="molecule type" value="Genomic_DNA"/>
</dbReference>
<evidence type="ECO:0000256" key="1">
    <source>
        <dbReference type="SAM" id="MobiDB-lite"/>
    </source>
</evidence>
<reference evidence="2 3" key="1">
    <citation type="submission" date="2015-07" db="EMBL/GenBank/DDBJ databases">
        <title>Comparative genomics of the Sigatoka disease complex on banana suggests a link between parallel evolutionary changes in Pseudocercospora fijiensis and Pseudocercospora eumusae and increased virulence on the banana host.</title>
        <authorList>
            <person name="Chang T.-C."/>
            <person name="Salvucci A."/>
            <person name="Crous P.W."/>
            <person name="Stergiopoulos I."/>
        </authorList>
    </citation>
    <scope>NUCLEOTIDE SEQUENCE [LARGE SCALE GENOMIC DNA]</scope>
    <source>
        <strain evidence="2 3">CBS 114824</strain>
    </source>
</reference>
<feature type="region of interest" description="Disordered" evidence="1">
    <location>
        <begin position="1"/>
        <end position="45"/>
    </location>
</feature>
<dbReference type="OrthoDB" id="3641744at2759"/>
<evidence type="ECO:0000313" key="2">
    <source>
        <dbReference type="EMBL" id="KXT04054.1"/>
    </source>
</evidence>
<organism evidence="2 3">
    <name type="scientific">Pseudocercospora eumusae</name>
    <dbReference type="NCBI Taxonomy" id="321146"/>
    <lineage>
        <taxon>Eukaryota</taxon>
        <taxon>Fungi</taxon>
        <taxon>Dikarya</taxon>
        <taxon>Ascomycota</taxon>
        <taxon>Pezizomycotina</taxon>
        <taxon>Dothideomycetes</taxon>
        <taxon>Dothideomycetidae</taxon>
        <taxon>Mycosphaerellales</taxon>
        <taxon>Mycosphaerellaceae</taxon>
        <taxon>Pseudocercospora</taxon>
    </lineage>
</organism>
<accession>A0A139HNJ3</accession>